<gene>
    <name evidence="1" type="ORF">BN1205_059015</name>
</gene>
<evidence type="ECO:0000313" key="1">
    <source>
        <dbReference type="EMBL" id="CEL71819.1"/>
    </source>
</evidence>
<sequence length="160" mass="17688">MLESNRRGSRQRHPRMLHSLDFFRGWLRTSDAYQPSDPRNCRVPGQRKLPVECPLDRGNIVVLRNVNGETVRGTCKLCGDTHISGDIYTVDFILSVRKKNSQANTAAVSSTGVERCIASANTSLCFARSEVPSTAANGTFPFTKRSSRASRTTRNALSLS</sequence>
<name>A0A0F7UPF4_TOXGV</name>
<protein>
    <submittedName>
        <fullName evidence="1">Uncharacterized protein</fullName>
    </submittedName>
</protein>
<accession>A0A0F7UPF4</accession>
<proteinExistence type="predicted"/>
<dbReference type="AlphaFoldDB" id="A0A0F7UPF4"/>
<organism evidence="1">
    <name type="scientific">Toxoplasma gondii (strain ATCC 50861 / VEG)</name>
    <dbReference type="NCBI Taxonomy" id="432359"/>
    <lineage>
        <taxon>Eukaryota</taxon>
        <taxon>Sar</taxon>
        <taxon>Alveolata</taxon>
        <taxon>Apicomplexa</taxon>
        <taxon>Conoidasida</taxon>
        <taxon>Coccidia</taxon>
        <taxon>Eucoccidiorida</taxon>
        <taxon>Eimeriorina</taxon>
        <taxon>Sarcocystidae</taxon>
        <taxon>Toxoplasma</taxon>
    </lineage>
</organism>
<dbReference type="EMBL" id="LN714490">
    <property type="protein sequence ID" value="CEL71819.1"/>
    <property type="molecule type" value="Genomic_DNA"/>
</dbReference>
<reference evidence="1" key="1">
    <citation type="journal article" date="2015" name="PLoS ONE">
        <title>Comprehensive Evaluation of Toxoplasma gondii VEG and Neospora caninum LIV Genomes with Tachyzoite Stage Transcriptome and Proteome Defines Novel Transcript Features.</title>
        <authorList>
            <person name="Ramaprasad A."/>
            <person name="Mourier T."/>
            <person name="Naeem R."/>
            <person name="Malas T.B."/>
            <person name="Moussa E."/>
            <person name="Panigrahi A."/>
            <person name="Vermont S.J."/>
            <person name="Otto T.D."/>
            <person name="Wastling J."/>
            <person name="Pain A."/>
        </authorList>
    </citation>
    <scope>NUCLEOTIDE SEQUENCE</scope>
    <source>
        <strain evidence="1">VEG</strain>
    </source>
</reference>